<dbReference type="AlphaFoldDB" id="A0A5A7TCY4"/>
<protein>
    <recommendedName>
        <fullName evidence="6">Gag-pol polyprotein</fullName>
    </recommendedName>
</protein>
<dbReference type="Proteomes" id="UP000321393">
    <property type="component" value="Unassembled WGS sequence"/>
</dbReference>
<feature type="region of interest" description="Disordered" evidence="1">
    <location>
        <begin position="77"/>
        <end position="106"/>
    </location>
</feature>
<evidence type="ECO:0000313" key="3">
    <source>
        <dbReference type="EMBL" id="TYK26973.1"/>
    </source>
</evidence>
<comment type="caution">
    <text evidence="2">The sequence shown here is derived from an EMBL/GenBank/DDBJ whole genome shotgun (WGS) entry which is preliminary data.</text>
</comment>
<name>A0A5A7TCY4_CUCMM</name>
<dbReference type="EMBL" id="SSTE01018442">
    <property type="protein sequence ID" value="KAA0039139.1"/>
    <property type="molecule type" value="Genomic_DNA"/>
</dbReference>
<reference evidence="4 5" key="1">
    <citation type="submission" date="2019-08" db="EMBL/GenBank/DDBJ databases">
        <title>Draft genome sequences of two oriental melons (Cucumis melo L. var makuwa).</title>
        <authorList>
            <person name="Kwon S.-Y."/>
        </authorList>
    </citation>
    <scope>NUCLEOTIDE SEQUENCE [LARGE SCALE GENOMIC DNA]</scope>
    <source>
        <strain evidence="5">cv. Chang Bougi</strain>
        <strain evidence="4">cv. SW 3</strain>
        <tissue evidence="2">Leaf</tissue>
    </source>
</reference>
<feature type="compositionally biased region" description="Basic and acidic residues" evidence="1">
    <location>
        <begin position="77"/>
        <end position="100"/>
    </location>
</feature>
<proteinExistence type="predicted"/>
<feature type="region of interest" description="Disordered" evidence="1">
    <location>
        <begin position="1"/>
        <end position="26"/>
    </location>
</feature>
<evidence type="ECO:0000313" key="2">
    <source>
        <dbReference type="EMBL" id="KAA0039139.1"/>
    </source>
</evidence>
<accession>A0A5A7TCY4</accession>
<dbReference type="Proteomes" id="UP000321947">
    <property type="component" value="Unassembled WGS sequence"/>
</dbReference>
<dbReference type="EMBL" id="SSTD01003209">
    <property type="protein sequence ID" value="TYK26973.1"/>
    <property type="molecule type" value="Genomic_DNA"/>
</dbReference>
<evidence type="ECO:0000313" key="5">
    <source>
        <dbReference type="Proteomes" id="UP000321947"/>
    </source>
</evidence>
<evidence type="ECO:0000313" key="4">
    <source>
        <dbReference type="Proteomes" id="UP000321393"/>
    </source>
</evidence>
<evidence type="ECO:0008006" key="6">
    <source>
        <dbReference type="Google" id="ProtNLM"/>
    </source>
</evidence>
<sequence length="106" mass="12032">MNKRRENEKGDRSFGSSKGERSSRCHEHEGFGHFQVECPTFLKHKKKRLSVTLSDDETSSDSGSEEFRKALISCVAKDKQNNDTSPHTRENILKCADNKESSQLTT</sequence>
<gene>
    <name evidence="3" type="ORF">E5676_scaffold322G00420</name>
    <name evidence="2" type="ORF">E6C27_scaffold121G00320</name>
</gene>
<organism evidence="2 4">
    <name type="scientific">Cucumis melo var. makuwa</name>
    <name type="common">Oriental melon</name>
    <dbReference type="NCBI Taxonomy" id="1194695"/>
    <lineage>
        <taxon>Eukaryota</taxon>
        <taxon>Viridiplantae</taxon>
        <taxon>Streptophyta</taxon>
        <taxon>Embryophyta</taxon>
        <taxon>Tracheophyta</taxon>
        <taxon>Spermatophyta</taxon>
        <taxon>Magnoliopsida</taxon>
        <taxon>eudicotyledons</taxon>
        <taxon>Gunneridae</taxon>
        <taxon>Pentapetalae</taxon>
        <taxon>rosids</taxon>
        <taxon>fabids</taxon>
        <taxon>Cucurbitales</taxon>
        <taxon>Cucurbitaceae</taxon>
        <taxon>Benincaseae</taxon>
        <taxon>Cucumis</taxon>
    </lineage>
</organism>
<evidence type="ECO:0000256" key="1">
    <source>
        <dbReference type="SAM" id="MobiDB-lite"/>
    </source>
</evidence>